<proteinExistence type="predicted"/>
<dbReference type="EMBL" id="BAAAPF010000279">
    <property type="protein sequence ID" value="GAA1500526.1"/>
    <property type="molecule type" value="Genomic_DNA"/>
</dbReference>
<keyword evidence="1" id="KW-0732">Signal</keyword>
<gene>
    <name evidence="2" type="ORF">GCM10009802_56010</name>
</gene>
<name>A0ABP4KB76_9ACTN</name>
<protein>
    <recommendedName>
        <fullName evidence="4">Lipoprotein</fullName>
    </recommendedName>
</protein>
<dbReference type="Proteomes" id="UP001500443">
    <property type="component" value="Unassembled WGS sequence"/>
</dbReference>
<evidence type="ECO:0008006" key="4">
    <source>
        <dbReference type="Google" id="ProtNLM"/>
    </source>
</evidence>
<dbReference type="RefSeq" id="WP_344293513.1">
    <property type="nucleotide sequence ID" value="NZ_BAAAPF010000279.1"/>
</dbReference>
<organism evidence="2 3">
    <name type="scientific">Streptomyces synnematoformans</name>
    <dbReference type="NCBI Taxonomy" id="415721"/>
    <lineage>
        <taxon>Bacteria</taxon>
        <taxon>Bacillati</taxon>
        <taxon>Actinomycetota</taxon>
        <taxon>Actinomycetes</taxon>
        <taxon>Kitasatosporales</taxon>
        <taxon>Streptomycetaceae</taxon>
        <taxon>Streptomyces</taxon>
    </lineage>
</organism>
<evidence type="ECO:0000256" key="1">
    <source>
        <dbReference type="SAM" id="SignalP"/>
    </source>
</evidence>
<dbReference type="PROSITE" id="PS51257">
    <property type="entry name" value="PROKAR_LIPOPROTEIN"/>
    <property type="match status" value="1"/>
</dbReference>
<feature type="signal peptide" evidence="1">
    <location>
        <begin position="1"/>
        <end position="23"/>
    </location>
</feature>
<sequence length="188" mass="20833">MRRLTRILTALAATATLALTAAACTDDSSQAQESRTKQSGYDRLVKRQPAEAMRYSPTRETINKWVDTWEKPGKLSYVYLQNANGEYGYFVLEGLPVSYCAMLTPPEEVDSSNTGMVTKTAPGMDGVYYSGSQCSAYYGFDATTGAYIEFTIGSNQSFFLYDKPMTLPEFRDATPLGQTRIEDGRVAR</sequence>
<feature type="chain" id="PRO_5046141342" description="Lipoprotein" evidence="1">
    <location>
        <begin position="24"/>
        <end position="188"/>
    </location>
</feature>
<comment type="caution">
    <text evidence="2">The sequence shown here is derived from an EMBL/GenBank/DDBJ whole genome shotgun (WGS) entry which is preliminary data.</text>
</comment>
<accession>A0ABP4KB76</accession>
<keyword evidence="3" id="KW-1185">Reference proteome</keyword>
<evidence type="ECO:0000313" key="2">
    <source>
        <dbReference type="EMBL" id="GAA1500526.1"/>
    </source>
</evidence>
<evidence type="ECO:0000313" key="3">
    <source>
        <dbReference type="Proteomes" id="UP001500443"/>
    </source>
</evidence>
<reference evidence="3" key="1">
    <citation type="journal article" date="2019" name="Int. J. Syst. Evol. Microbiol.">
        <title>The Global Catalogue of Microorganisms (GCM) 10K type strain sequencing project: providing services to taxonomists for standard genome sequencing and annotation.</title>
        <authorList>
            <consortium name="The Broad Institute Genomics Platform"/>
            <consortium name="The Broad Institute Genome Sequencing Center for Infectious Disease"/>
            <person name="Wu L."/>
            <person name="Ma J."/>
        </authorList>
    </citation>
    <scope>NUCLEOTIDE SEQUENCE [LARGE SCALE GENOMIC DNA]</scope>
    <source>
        <strain evidence="3">JCM 15481</strain>
    </source>
</reference>